<organism evidence="1 2">
    <name type="scientific">Caligus rogercresseyi</name>
    <name type="common">Sea louse</name>
    <dbReference type="NCBI Taxonomy" id="217165"/>
    <lineage>
        <taxon>Eukaryota</taxon>
        <taxon>Metazoa</taxon>
        <taxon>Ecdysozoa</taxon>
        <taxon>Arthropoda</taxon>
        <taxon>Crustacea</taxon>
        <taxon>Multicrustacea</taxon>
        <taxon>Hexanauplia</taxon>
        <taxon>Copepoda</taxon>
        <taxon>Siphonostomatoida</taxon>
        <taxon>Caligidae</taxon>
        <taxon>Caligus</taxon>
    </lineage>
</organism>
<reference evidence="2" key="1">
    <citation type="submission" date="2021-01" db="EMBL/GenBank/DDBJ databases">
        <title>Caligus Genome Assembly.</title>
        <authorList>
            <person name="Gallardo-Escarate C."/>
        </authorList>
    </citation>
    <scope>NUCLEOTIDE SEQUENCE [LARGE SCALE GENOMIC DNA]</scope>
</reference>
<sequence length="74" mass="8652">MVDRDVDSKNASVAGQHWTCASSWWLLSIPHKPWNRYREFLLFLEQRQVSVCCFLQRQQGWMSLQGSSSPNIPL</sequence>
<protein>
    <submittedName>
        <fullName evidence="1">Uncharacterized protein</fullName>
    </submittedName>
</protein>
<dbReference type="EMBL" id="CP045896">
    <property type="protein sequence ID" value="QQP50561.1"/>
    <property type="molecule type" value="Genomic_DNA"/>
</dbReference>
<accession>A0A7T8K9T4</accession>
<evidence type="ECO:0000313" key="1">
    <source>
        <dbReference type="EMBL" id="QQP50561.1"/>
    </source>
</evidence>
<evidence type="ECO:0000313" key="2">
    <source>
        <dbReference type="Proteomes" id="UP000595437"/>
    </source>
</evidence>
<proteinExistence type="predicted"/>
<gene>
    <name evidence="1" type="ORF">FKW44_011595</name>
</gene>
<name>A0A7T8K9T4_CALRO</name>
<dbReference type="Proteomes" id="UP000595437">
    <property type="component" value="Chromosome 7"/>
</dbReference>
<dbReference type="AlphaFoldDB" id="A0A7T8K9T4"/>
<keyword evidence="2" id="KW-1185">Reference proteome</keyword>